<dbReference type="Gene3D" id="3.10.180.10">
    <property type="entry name" value="2,3-Dihydroxybiphenyl 1,2-Dioxygenase, domain 1"/>
    <property type="match status" value="1"/>
</dbReference>
<dbReference type="Proteomes" id="UP000658225">
    <property type="component" value="Unassembled WGS sequence"/>
</dbReference>
<evidence type="ECO:0000313" key="1">
    <source>
        <dbReference type="EMBL" id="MBE1556752.1"/>
    </source>
</evidence>
<comment type="caution">
    <text evidence="1">The sequence shown here is derived from an EMBL/GenBank/DDBJ whole genome shotgun (WGS) entry which is preliminary data.</text>
</comment>
<proteinExistence type="predicted"/>
<organism evidence="1 2">
    <name type="scientific">Sporosarcina limicola</name>
    <dbReference type="NCBI Taxonomy" id="34101"/>
    <lineage>
        <taxon>Bacteria</taxon>
        <taxon>Bacillati</taxon>
        <taxon>Bacillota</taxon>
        <taxon>Bacilli</taxon>
        <taxon>Bacillales</taxon>
        <taxon>Caryophanaceae</taxon>
        <taxon>Sporosarcina</taxon>
    </lineage>
</organism>
<dbReference type="AlphaFoldDB" id="A0A927MPS6"/>
<dbReference type="GO" id="GO:0016829">
    <property type="term" value="F:lyase activity"/>
    <property type="evidence" value="ECO:0007669"/>
    <property type="project" value="UniProtKB-KW"/>
</dbReference>
<name>A0A927MPS6_9BACL</name>
<gene>
    <name evidence="1" type="ORF">H4683_003878</name>
</gene>
<dbReference type="InterPro" id="IPR029068">
    <property type="entry name" value="Glyas_Bleomycin-R_OHBP_Dase"/>
</dbReference>
<accession>A0A927MPS6</accession>
<dbReference type="SUPFAM" id="SSF54593">
    <property type="entry name" value="Glyoxalase/Bleomycin resistance protein/Dihydroxybiphenyl dioxygenase"/>
    <property type="match status" value="1"/>
</dbReference>
<protein>
    <submittedName>
        <fullName evidence="1">Lactoylglutathione lyase</fullName>
    </submittedName>
</protein>
<evidence type="ECO:0000313" key="2">
    <source>
        <dbReference type="Proteomes" id="UP000658225"/>
    </source>
</evidence>
<keyword evidence="2" id="KW-1185">Reference proteome</keyword>
<dbReference type="EMBL" id="JADBEL010000035">
    <property type="protein sequence ID" value="MBE1556752.1"/>
    <property type="molecule type" value="Genomic_DNA"/>
</dbReference>
<keyword evidence="1" id="KW-0456">Lyase</keyword>
<sequence length="47" mass="5385">MIKGLYEAHLPVSNLENSIVFYKKLGLELAFKKETLAFFWVVKGRVG</sequence>
<reference evidence="1" key="1">
    <citation type="submission" date="2020-10" db="EMBL/GenBank/DDBJ databases">
        <title>Genomic Encyclopedia of Type Strains, Phase IV (KMG-IV): sequencing the most valuable type-strain genomes for metagenomic binning, comparative biology and taxonomic classification.</title>
        <authorList>
            <person name="Goeker M."/>
        </authorList>
    </citation>
    <scope>NUCLEOTIDE SEQUENCE</scope>
    <source>
        <strain evidence="1">DSM 13886</strain>
    </source>
</reference>